<dbReference type="AlphaFoldDB" id="A0A336MXJ7"/>
<feature type="transmembrane region" description="Helical" evidence="1">
    <location>
        <begin position="146"/>
        <end position="167"/>
    </location>
</feature>
<evidence type="ECO:0000313" key="2">
    <source>
        <dbReference type="EMBL" id="SSX13590.1"/>
    </source>
</evidence>
<keyword evidence="1" id="KW-0812">Transmembrane</keyword>
<name>A0A336MXJ7_CULSO</name>
<feature type="transmembrane region" description="Helical" evidence="1">
    <location>
        <begin position="6"/>
        <end position="23"/>
    </location>
</feature>
<feature type="transmembrane region" description="Helical" evidence="1">
    <location>
        <begin position="118"/>
        <end position="140"/>
    </location>
</feature>
<sequence>MIIYKIIILLIVIIHNTNAYIYNNTFKNKNSDIVITSKDNADKIQKYKMENDYLIETGRKKKKGGNSNTNNIEIVSGGGDHGGYEHGDDVSYEMVHFKQKGKKQKMKKGKKRKGYTKYVKSMTPIGLCILALKMLLQHFFIKKLAVFALGSFLLSKTSFILSTLLALKQLFHSNGHEKSDSGGKLEVVHIPIRKKHPDFHDRDNVETIKYIPITYPADIYDQTTPHFIDYQYPNYENHGTLVTK</sequence>
<protein>
    <submittedName>
        <fullName evidence="3">CSON005814 protein</fullName>
    </submittedName>
</protein>
<dbReference type="VEuPathDB" id="VectorBase:CSON005814"/>
<keyword evidence="1" id="KW-0472">Membrane</keyword>
<evidence type="ECO:0000256" key="1">
    <source>
        <dbReference type="SAM" id="Phobius"/>
    </source>
</evidence>
<reference evidence="3" key="2">
    <citation type="submission" date="2018-07" db="EMBL/GenBank/DDBJ databases">
        <authorList>
            <person name="Quirk P.G."/>
            <person name="Krulwich T.A."/>
        </authorList>
    </citation>
    <scope>NUCLEOTIDE SEQUENCE</scope>
</reference>
<dbReference type="EMBL" id="UFQS01002245">
    <property type="protein sequence ID" value="SSX13590.1"/>
    <property type="molecule type" value="Genomic_DNA"/>
</dbReference>
<proteinExistence type="predicted"/>
<reference evidence="2" key="1">
    <citation type="submission" date="2018-04" db="EMBL/GenBank/DDBJ databases">
        <authorList>
            <person name="Go L.Y."/>
            <person name="Mitchell J.A."/>
        </authorList>
    </citation>
    <scope>NUCLEOTIDE SEQUENCE</scope>
    <source>
        <tissue evidence="2">Whole organism</tissue>
    </source>
</reference>
<dbReference type="EMBL" id="UFQT01002245">
    <property type="protein sequence ID" value="SSX33017.1"/>
    <property type="molecule type" value="Genomic_DNA"/>
</dbReference>
<organism evidence="3">
    <name type="scientific">Culicoides sonorensis</name>
    <name type="common">Biting midge</name>
    <dbReference type="NCBI Taxonomy" id="179676"/>
    <lineage>
        <taxon>Eukaryota</taxon>
        <taxon>Metazoa</taxon>
        <taxon>Ecdysozoa</taxon>
        <taxon>Arthropoda</taxon>
        <taxon>Hexapoda</taxon>
        <taxon>Insecta</taxon>
        <taxon>Pterygota</taxon>
        <taxon>Neoptera</taxon>
        <taxon>Endopterygota</taxon>
        <taxon>Diptera</taxon>
        <taxon>Nematocera</taxon>
        <taxon>Chironomoidea</taxon>
        <taxon>Ceratopogonidae</taxon>
        <taxon>Ceratopogoninae</taxon>
        <taxon>Culicoides</taxon>
        <taxon>Monoculicoides</taxon>
    </lineage>
</organism>
<keyword evidence="1" id="KW-1133">Transmembrane helix</keyword>
<accession>A0A336MXJ7</accession>
<evidence type="ECO:0000313" key="3">
    <source>
        <dbReference type="EMBL" id="SSX33017.1"/>
    </source>
</evidence>
<gene>
    <name evidence="3" type="primary">CSON005814</name>
</gene>